<feature type="chain" id="PRO_5010373482" evidence="9">
    <location>
        <begin position="18"/>
        <end position="529"/>
    </location>
</feature>
<comment type="subcellular location">
    <subcellularLocation>
        <location evidence="1">Membrane</location>
        <topology evidence="1">Multi-pass membrane protein</topology>
    </subcellularLocation>
</comment>
<dbReference type="OMA" id="FYQGILI"/>
<feature type="compositionally biased region" description="Basic and acidic residues" evidence="7">
    <location>
        <begin position="514"/>
        <end position="523"/>
    </location>
</feature>
<feature type="transmembrane region" description="Helical" evidence="8">
    <location>
        <begin position="382"/>
        <end position="405"/>
    </location>
</feature>
<feature type="transmembrane region" description="Helical" evidence="8">
    <location>
        <begin position="127"/>
        <end position="146"/>
    </location>
</feature>
<feature type="region of interest" description="Disordered" evidence="7">
    <location>
        <begin position="483"/>
        <end position="529"/>
    </location>
</feature>
<dbReference type="Pfam" id="PF07260">
    <property type="entry name" value="ANKH"/>
    <property type="match status" value="1"/>
</dbReference>
<dbReference type="OrthoDB" id="10055429at2759"/>
<dbReference type="GO" id="GO:0005886">
    <property type="term" value="C:plasma membrane"/>
    <property type="evidence" value="ECO:0007669"/>
    <property type="project" value="TreeGrafter"/>
</dbReference>
<reference evidence="11" key="1">
    <citation type="submission" date="2025-08" db="UniProtKB">
        <authorList>
            <consortium name="RefSeq"/>
        </authorList>
    </citation>
    <scope>IDENTIFICATION</scope>
    <source>
        <tissue evidence="11">Gonads</tissue>
    </source>
</reference>
<keyword evidence="3" id="KW-0813">Transport</keyword>
<evidence type="ECO:0000256" key="6">
    <source>
        <dbReference type="ARBA" id="ARBA00023136"/>
    </source>
</evidence>
<dbReference type="GO" id="GO:0005315">
    <property type="term" value="F:phosphate transmembrane transporter activity"/>
    <property type="evidence" value="ECO:0007669"/>
    <property type="project" value="InterPro"/>
</dbReference>
<proteinExistence type="inferred from homology"/>
<dbReference type="PANTHER" id="PTHR28384">
    <property type="entry name" value="PROGRESSIVE ANKYLOSIS PROTEIN HOMOLOG"/>
    <property type="match status" value="1"/>
</dbReference>
<comment type="similarity">
    <text evidence="2">Belongs to the ANKH family.</text>
</comment>
<dbReference type="GO" id="GO:0030504">
    <property type="term" value="F:inorganic diphosphate transmembrane transporter activity"/>
    <property type="evidence" value="ECO:0007669"/>
    <property type="project" value="TreeGrafter"/>
</dbReference>
<evidence type="ECO:0000256" key="9">
    <source>
        <dbReference type="SAM" id="SignalP"/>
    </source>
</evidence>
<evidence type="ECO:0000313" key="10">
    <source>
        <dbReference type="Proteomes" id="UP000085678"/>
    </source>
</evidence>
<feature type="transmembrane region" description="Helical" evidence="8">
    <location>
        <begin position="229"/>
        <end position="250"/>
    </location>
</feature>
<evidence type="ECO:0000256" key="5">
    <source>
        <dbReference type="ARBA" id="ARBA00022989"/>
    </source>
</evidence>
<protein>
    <submittedName>
        <fullName evidence="11">Progressive ankylosis protein homolog isoform X1</fullName>
    </submittedName>
</protein>
<dbReference type="PANTHER" id="PTHR28384:SF1">
    <property type="entry name" value="PROGRESSIVE ANKYLOSIS PROTEIN HOMOLOG"/>
    <property type="match status" value="1"/>
</dbReference>
<organism evidence="10 11">
    <name type="scientific">Lingula anatina</name>
    <name type="common">Brachiopod</name>
    <name type="synonym">Lingula unguis</name>
    <dbReference type="NCBI Taxonomy" id="7574"/>
    <lineage>
        <taxon>Eukaryota</taxon>
        <taxon>Metazoa</taxon>
        <taxon>Spiralia</taxon>
        <taxon>Lophotrochozoa</taxon>
        <taxon>Brachiopoda</taxon>
        <taxon>Linguliformea</taxon>
        <taxon>Lingulata</taxon>
        <taxon>Lingulida</taxon>
        <taxon>Linguloidea</taxon>
        <taxon>Lingulidae</taxon>
        <taxon>Lingula</taxon>
    </lineage>
</organism>
<dbReference type="STRING" id="7574.A0A1S3HS42"/>
<dbReference type="Proteomes" id="UP000085678">
    <property type="component" value="Unplaced"/>
</dbReference>
<keyword evidence="6 8" id="KW-0472">Membrane</keyword>
<feature type="transmembrane region" description="Helical" evidence="8">
    <location>
        <begin position="153"/>
        <end position="177"/>
    </location>
</feature>
<feature type="transmembrane region" description="Helical" evidence="8">
    <location>
        <begin position="80"/>
        <end position="107"/>
    </location>
</feature>
<dbReference type="RefSeq" id="XP_013387874.1">
    <property type="nucleotide sequence ID" value="XM_013532420.1"/>
</dbReference>
<dbReference type="InParanoid" id="A0A1S3HS42"/>
<feature type="signal peptide" evidence="9">
    <location>
        <begin position="1"/>
        <end position="17"/>
    </location>
</feature>
<keyword evidence="10" id="KW-1185">Reference proteome</keyword>
<evidence type="ECO:0000256" key="3">
    <source>
        <dbReference type="ARBA" id="ARBA00022448"/>
    </source>
</evidence>
<dbReference type="AlphaFoldDB" id="A0A1S3HS42"/>
<evidence type="ECO:0000256" key="2">
    <source>
        <dbReference type="ARBA" id="ARBA00007509"/>
    </source>
</evidence>
<keyword evidence="4 8" id="KW-0812">Transmembrane</keyword>
<feature type="compositionally biased region" description="Polar residues" evidence="7">
    <location>
        <begin position="489"/>
        <end position="500"/>
    </location>
</feature>
<evidence type="ECO:0000256" key="4">
    <source>
        <dbReference type="ARBA" id="ARBA00022692"/>
    </source>
</evidence>
<evidence type="ECO:0000256" key="1">
    <source>
        <dbReference type="ARBA" id="ARBA00004141"/>
    </source>
</evidence>
<sequence>MWKYFALIRYLVPLALTNIAPDIAKQVLNRGITATDDVEDTLASFGLAYGIVELMFGSLTEMRNVGLVLLVSRKDRIKGLLTGGVIAMVGFVLLLITGYTVVGTYLIEKLHQVDEHVSEMTKTALVYLSLIPLLEVLAQAHAGMLLQHRHSLLVGVSSLSDVITQFVMIVGLIMTPLKNEDPILIPVLAVYAGFTCRVVINVIGYYCTVEKLMKEEAEETLTVKRILKFLWPLMLVRFVQVVSRPIILLLVSRSMEDSAASVRTIAVLALTFPLARVFYGWLNNLKAVLPPFSKETKEHRAYSVREITYFSMGCCVFAAMFAFPLAWVPGSAQAMVATLMGVNLTLAGECVIPIQIFTFMGICVTFRAHLTGWLLSKKKTKLLAPSGVVRLVAIIAALFILPLLGVKEAPMGVAALLIGFITEALMVIIGATYVLKTQTYDSVQLASEQQLQLPELYNPRLSGMAVESMESIYIGKGFISPAQDHHQGPSHTDVPNTQELSHTDENHQNGIGVEKPDSNEHTELSVLNA</sequence>
<dbReference type="KEGG" id="lak:106156976"/>
<dbReference type="GeneID" id="106156976"/>
<feature type="transmembrane region" description="Helical" evidence="8">
    <location>
        <begin position="411"/>
        <end position="435"/>
    </location>
</feature>
<dbReference type="GO" id="GO:0035435">
    <property type="term" value="P:phosphate ion transmembrane transport"/>
    <property type="evidence" value="ECO:0007669"/>
    <property type="project" value="InterPro"/>
</dbReference>
<evidence type="ECO:0000256" key="8">
    <source>
        <dbReference type="SAM" id="Phobius"/>
    </source>
</evidence>
<feature type="transmembrane region" description="Helical" evidence="8">
    <location>
        <begin position="346"/>
        <end position="370"/>
    </location>
</feature>
<name>A0A1S3HS42_LINAN</name>
<feature type="transmembrane region" description="Helical" evidence="8">
    <location>
        <begin position="307"/>
        <end position="326"/>
    </location>
</feature>
<keyword evidence="9" id="KW-0732">Signal</keyword>
<dbReference type="InterPro" id="IPR009887">
    <property type="entry name" value="ANKH"/>
</dbReference>
<gene>
    <name evidence="11" type="primary">LOC106156976</name>
</gene>
<keyword evidence="5 8" id="KW-1133">Transmembrane helix</keyword>
<feature type="transmembrane region" description="Helical" evidence="8">
    <location>
        <begin position="262"/>
        <end position="282"/>
    </location>
</feature>
<evidence type="ECO:0000256" key="7">
    <source>
        <dbReference type="SAM" id="MobiDB-lite"/>
    </source>
</evidence>
<feature type="transmembrane region" description="Helical" evidence="8">
    <location>
        <begin position="183"/>
        <end position="208"/>
    </location>
</feature>
<evidence type="ECO:0000313" key="11">
    <source>
        <dbReference type="RefSeq" id="XP_013387874.1"/>
    </source>
</evidence>
<accession>A0A1S3HS42</accession>